<protein>
    <submittedName>
        <fullName evidence="1">Uncharacterized protein</fullName>
    </submittedName>
</protein>
<name>A0ABY4EE22_VITST</name>
<sequence length="151" mass="16420">MQMHDNMLAVYPTILERLATIEGVKAVKEAGELAVLMAGVREKRQMSPLHGAVYVIFGGHTPTDSASKGKNQVSELNFTFAYCSRYVEGGKSNLYEVGAVLTAIKKAFQGFDVPSLVVKPFTEVQAPPIEYNDGFALYPLSFVTSVATILN</sequence>
<keyword evidence="2" id="KW-1185">Reference proteome</keyword>
<dbReference type="InterPro" id="IPR056912">
    <property type="entry name" value="Phage_JBD30_tail_term-like"/>
</dbReference>
<organism evidence="1 2">
    <name type="scientific">Vitreoscilla stercoraria</name>
    <dbReference type="NCBI Taxonomy" id="61"/>
    <lineage>
        <taxon>Bacteria</taxon>
        <taxon>Pseudomonadati</taxon>
        <taxon>Pseudomonadota</taxon>
        <taxon>Betaproteobacteria</taxon>
        <taxon>Neisseriales</taxon>
        <taxon>Neisseriaceae</taxon>
        <taxon>Vitreoscilla</taxon>
    </lineage>
</organism>
<dbReference type="Pfam" id="PF23840">
    <property type="entry name" value="Phage_tail_terminator"/>
    <property type="match status" value="1"/>
</dbReference>
<dbReference type="EMBL" id="CP091512">
    <property type="protein sequence ID" value="UOO93583.1"/>
    <property type="molecule type" value="Genomic_DNA"/>
</dbReference>
<accession>A0ABY4EE22</accession>
<dbReference type="Proteomes" id="UP000832034">
    <property type="component" value="Chromosome"/>
</dbReference>
<evidence type="ECO:0000313" key="2">
    <source>
        <dbReference type="Proteomes" id="UP000832034"/>
    </source>
</evidence>
<reference evidence="1" key="2">
    <citation type="journal article" date="2022" name="Res Sq">
        <title>Evolution of multicellular longitudinally dividing oral cavity symbionts (Neisseriaceae).</title>
        <authorList>
            <person name="Nyongesa S."/>
            <person name="Weber P."/>
            <person name="Bernet E."/>
            <person name="Pullido F."/>
            <person name="Nieckarz M."/>
            <person name="Delaby M."/>
            <person name="Nieves C."/>
            <person name="Viehboeck T."/>
            <person name="Krause N."/>
            <person name="Rivera-Millot A."/>
            <person name="Nakamura A."/>
            <person name="Vischer N."/>
            <person name="VanNieuwenhze M."/>
            <person name="Brun Y."/>
            <person name="Cava F."/>
            <person name="Bulgheresi S."/>
            <person name="Veyrier F."/>
        </authorList>
    </citation>
    <scope>NUCLEOTIDE SEQUENCE</scope>
    <source>
        <strain evidence="1">SAG 1488-6</strain>
    </source>
</reference>
<evidence type="ECO:0000313" key="1">
    <source>
        <dbReference type="EMBL" id="UOO93583.1"/>
    </source>
</evidence>
<gene>
    <name evidence="1" type="ORF">LVJ81_06040</name>
</gene>
<dbReference type="RefSeq" id="WP_019957789.1">
    <property type="nucleotide sequence ID" value="NZ_CP091512.1"/>
</dbReference>
<reference evidence="1" key="1">
    <citation type="submission" date="2021-12" db="EMBL/GenBank/DDBJ databases">
        <authorList>
            <person name="Veyrier F.J."/>
        </authorList>
    </citation>
    <scope>NUCLEOTIDE SEQUENCE</scope>
    <source>
        <strain evidence="1">SAG 1488-6</strain>
    </source>
</reference>
<proteinExistence type="predicted"/>